<dbReference type="PRINTS" id="PR00463">
    <property type="entry name" value="EP450I"/>
</dbReference>
<protein>
    <recommendedName>
        <fullName evidence="11">Cytochrome P450</fullName>
    </recommendedName>
</protein>
<dbReference type="PROSITE" id="PS00086">
    <property type="entry name" value="CYTOCHROME_P450"/>
    <property type="match status" value="1"/>
</dbReference>
<organism evidence="9 10">
    <name type="scientific">Panaeolus cyanescens</name>
    <dbReference type="NCBI Taxonomy" id="181874"/>
    <lineage>
        <taxon>Eukaryota</taxon>
        <taxon>Fungi</taxon>
        <taxon>Dikarya</taxon>
        <taxon>Basidiomycota</taxon>
        <taxon>Agaricomycotina</taxon>
        <taxon>Agaricomycetes</taxon>
        <taxon>Agaricomycetidae</taxon>
        <taxon>Agaricales</taxon>
        <taxon>Agaricineae</taxon>
        <taxon>Galeropsidaceae</taxon>
        <taxon>Panaeolus</taxon>
    </lineage>
</organism>
<dbReference type="InterPro" id="IPR050196">
    <property type="entry name" value="Cytochrome_P450_Monoox"/>
</dbReference>
<dbReference type="InterPro" id="IPR001128">
    <property type="entry name" value="Cyt_P450"/>
</dbReference>
<dbReference type="Proteomes" id="UP000284842">
    <property type="component" value="Unassembled WGS sequence"/>
</dbReference>
<evidence type="ECO:0000256" key="7">
    <source>
        <dbReference type="PIRSR" id="PIRSR602401-1"/>
    </source>
</evidence>
<feature type="binding site" description="axial binding residue" evidence="7">
    <location>
        <position position="357"/>
    </location>
    <ligand>
        <name>heme</name>
        <dbReference type="ChEBI" id="CHEBI:30413"/>
    </ligand>
    <ligandPart>
        <name>Fe</name>
        <dbReference type="ChEBI" id="CHEBI:18248"/>
    </ligandPart>
</feature>
<keyword evidence="5 7" id="KW-0408">Iron</keyword>
<sequence length="419" mass="47737">MNLIAADGEVWRKHRRVMGPAFNGKLYDLVWKETLDTYREMVSAEGWLGKSSVEIPAVQRLTFKPPRASNGRFTIQEALQIVTERNLLLSVLPKWARLRIPFFGMRRTMEAFDLMTEFMHSQVQERKREIHTKGEEDLESDVFTMLVRANEDEGSKLKLEDDELVSYALDFIDQKFKPHADIKIGNVWSLLFAGHETTAHTLAATIGHLAVHEVIQADVHKHIIDVIGDDPQPSPESYSKLEKVLAVFYEALRLYPAGHILIREASEDTVLDIPKPHGQEGNITIPVEKGVQVSLNFFRVGQSSNLYLPLKVIVDMVGVQYNPRYFDEPEKFKPSRWCGVPAESEIFSAFSIGARACLGRKFAIVESICFLTMLLRDYKVEPLLLPNETRDQWAKRVLDAKLVITLGIKDVPVRLVSRK</sequence>
<keyword evidence="2 7" id="KW-0349">Heme</keyword>
<reference evidence="9 10" key="1">
    <citation type="journal article" date="2018" name="Evol. Lett.">
        <title>Horizontal gene cluster transfer increased hallucinogenic mushroom diversity.</title>
        <authorList>
            <person name="Reynolds H.T."/>
            <person name="Vijayakumar V."/>
            <person name="Gluck-Thaler E."/>
            <person name="Korotkin H.B."/>
            <person name="Matheny P.B."/>
            <person name="Slot J.C."/>
        </authorList>
    </citation>
    <scope>NUCLEOTIDE SEQUENCE [LARGE SCALE GENOMIC DNA]</scope>
    <source>
        <strain evidence="9 10">2629</strain>
    </source>
</reference>
<gene>
    <name evidence="9" type="ORF">CVT24_001475</name>
</gene>
<evidence type="ECO:0008006" key="11">
    <source>
        <dbReference type="Google" id="ProtNLM"/>
    </source>
</evidence>
<evidence type="ECO:0000256" key="8">
    <source>
        <dbReference type="RuleBase" id="RU000461"/>
    </source>
</evidence>
<evidence type="ECO:0000256" key="6">
    <source>
        <dbReference type="ARBA" id="ARBA00023033"/>
    </source>
</evidence>
<name>A0A409VTB3_9AGAR</name>
<dbReference type="PANTHER" id="PTHR24291">
    <property type="entry name" value="CYTOCHROME P450 FAMILY 4"/>
    <property type="match status" value="1"/>
</dbReference>
<evidence type="ECO:0000256" key="3">
    <source>
        <dbReference type="ARBA" id="ARBA00022723"/>
    </source>
</evidence>
<dbReference type="GO" id="GO:0016705">
    <property type="term" value="F:oxidoreductase activity, acting on paired donors, with incorporation or reduction of molecular oxygen"/>
    <property type="evidence" value="ECO:0007669"/>
    <property type="project" value="InterPro"/>
</dbReference>
<dbReference type="GO" id="GO:0020037">
    <property type="term" value="F:heme binding"/>
    <property type="evidence" value="ECO:0007669"/>
    <property type="project" value="InterPro"/>
</dbReference>
<keyword evidence="4 8" id="KW-0560">Oxidoreductase</keyword>
<dbReference type="PANTHER" id="PTHR24291:SF50">
    <property type="entry name" value="BIFUNCTIONAL ALBAFLAVENONE MONOOXYGENASE_TERPENE SYNTHASE"/>
    <property type="match status" value="1"/>
</dbReference>
<comment type="cofactor">
    <cofactor evidence="7">
        <name>heme</name>
        <dbReference type="ChEBI" id="CHEBI:30413"/>
    </cofactor>
</comment>
<keyword evidence="3 7" id="KW-0479">Metal-binding</keyword>
<proteinExistence type="inferred from homology"/>
<dbReference type="InterPro" id="IPR002401">
    <property type="entry name" value="Cyt_P450_E_grp-I"/>
</dbReference>
<accession>A0A409VTB3</accession>
<dbReference type="InParanoid" id="A0A409VTB3"/>
<evidence type="ECO:0000256" key="2">
    <source>
        <dbReference type="ARBA" id="ARBA00022617"/>
    </source>
</evidence>
<dbReference type="STRING" id="181874.A0A409VTB3"/>
<keyword evidence="10" id="KW-1185">Reference proteome</keyword>
<keyword evidence="6 8" id="KW-0503">Monooxygenase</keyword>
<evidence type="ECO:0000256" key="1">
    <source>
        <dbReference type="ARBA" id="ARBA00010617"/>
    </source>
</evidence>
<dbReference type="InterPro" id="IPR036396">
    <property type="entry name" value="Cyt_P450_sf"/>
</dbReference>
<dbReference type="PRINTS" id="PR00385">
    <property type="entry name" value="P450"/>
</dbReference>
<evidence type="ECO:0000313" key="9">
    <source>
        <dbReference type="EMBL" id="PPQ69426.1"/>
    </source>
</evidence>
<dbReference type="OrthoDB" id="1470350at2759"/>
<dbReference type="InterPro" id="IPR017972">
    <property type="entry name" value="Cyt_P450_CS"/>
</dbReference>
<dbReference type="Pfam" id="PF00067">
    <property type="entry name" value="p450"/>
    <property type="match status" value="2"/>
</dbReference>
<evidence type="ECO:0000256" key="5">
    <source>
        <dbReference type="ARBA" id="ARBA00023004"/>
    </source>
</evidence>
<dbReference type="GO" id="GO:0005506">
    <property type="term" value="F:iron ion binding"/>
    <property type="evidence" value="ECO:0007669"/>
    <property type="project" value="InterPro"/>
</dbReference>
<dbReference type="EMBL" id="NHTK01005985">
    <property type="protein sequence ID" value="PPQ69426.1"/>
    <property type="molecule type" value="Genomic_DNA"/>
</dbReference>
<dbReference type="SUPFAM" id="SSF48264">
    <property type="entry name" value="Cytochrome P450"/>
    <property type="match status" value="1"/>
</dbReference>
<dbReference type="GO" id="GO:0004497">
    <property type="term" value="F:monooxygenase activity"/>
    <property type="evidence" value="ECO:0007669"/>
    <property type="project" value="UniProtKB-KW"/>
</dbReference>
<evidence type="ECO:0000256" key="4">
    <source>
        <dbReference type="ARBA" id="ARBA00023002"/>
    </source>
</evidence>
<comment type="caution">
    <text evidence="9">The sequence shown here is derived from an EMBL/GenBank/DDBJ whole genome shotgun (WGS) entry which is preliminary data.</text>
</comment>
<dbReference type="AlphaFoldDB" id="A0A409VTB3"/>
<evidence type="ECO:0000313" key="10">
    <source>
        <dbReference type="Proteomes" id="UP000284842"/>
    </source>
</evidence>
<comment type="similarity">
    <text evidence="1 8">Belongs to the cytochrome P450 family.</text>
</comment>
<dbReference type="Gene3D" id="1.10.630.10">
    <property type="entry name" value="Cytochrome P450"/>
    <property type="match status" value="1"/>
</dbReference>